<comment type="caution">
    <text evidence="1">The sequence shown here is derived from an EMBL/GenBank/DDBJ whole genome shotgun (WGS) entry which is preliminary data.</text>
</comment>
<keyword evidence="2" id="KW-1185">Reference proteome</keyword>
<sequence length="459" mass="51340">MGHVIVIPYPAQGHVIPMMELSQRLVNQGVRVTFVNTEINHKFVTSTWTEKDSVKELMHMVSIPDGLDSWEDRSDLGKLTESILKTMPGKLEKLIETINNEGAHKVSCVIADGCAAWAVRVAKKIGTKRAVFWPSSVASLAPALSIRKLTDDGIIDNKGIPIKDQTIQLSPTMRPIKPSNLPWAFAGDVATTKAVFKISVDVAEAATMTEWITCNSANELEPAAFSIFSKILPIGPLLASNRLADQTGHFWQEDFTCLKWLDQNPVCSVIYIAFGSFTIFDQKQFDELALGLELSNKPFLWVVRPGMTKETTVSYPDGYMERIRTRGRIVSWAPQQKVLAHPSVACFLSHCGWNSTLEGVTNGVPFLCWPYISDQFSNQTYICDIWKNGMGFDKDEAGYITREEIKSKLEHLLSDETFKAKAMDLKEKTMSNVEDTGSSHKNLSLFIDWIKEKDTNINV</sequence>
<organism evidence="1 2">
    <name type="scientific">Smallanthus sonchifolius</name>
    <dbReference type="NCBI Taxonomy" id="185202"/>
    <lineage>
        <taxon>Eukaryota</taxon>
        <taxon>Viridiplantae</taxon>
        <taxon>Streptophyta</taxon>
        <taxon>Embryophyta</taxon>
        <taxon>Tracheophyta</taxon>
        <taxon>Spermatophyta</taxon>
        <taxon>Magnoliopsida</taxon>
        <taxon>eudicotyledons</taxon>
        <taxon>Gunneridae</taxon>
        <taxon>Pentapetalae</taxon>
        <taxon>asterids</taxon>
        <taxon>campanulids</taxon>
        <taxon>Asterales</taxon>
        <taxon>Asteraceae</taxon>
        <taxon>Asteroideae</taxon>
        <taxon>Heliantheae alliance</taxon>
        <taxon>Millerieae</taxon>
        <taxon>Smallanthus</taxon>
    </lineage>
</organism>
<dbReference type="Proteomes" id="UP001056120">
    <property type="component" value="Linkage Group LG24"/>
</dbReference>
<accession>A0ACB9ASE0</accession>
<proteinExistence type="predicted"/>
<gene>
    <name evidence="1" type="ORF">L1987_71709</name>
</gene>
<protein>
    <submittedName>
        <fullName evidence="1">Uncharacterized protein</fullName>
    </submittedName>
</protein>
<evidence type="ECO:0000313" key="1">
    <source>
        <dbReference type="EMBL" id="KAI3713137.1"/>
    </source>
</evidence>
<reference evidence="1 2" key="2">
    <citation type="journal article" date="2022" name="Mol. Ecol. Resour.">
        <title>The genomes of chicory, endive, great burdock and yacon provide insights into Asteraceae paleo-polyploidization history and plant inulin production.</title>
        <authorList>
            <person name="Fan W."/>
            <person name="Wang S."/>
            <person name="Wang H."/>
            <person name="Wang A."/>
            <person name="Jiang F."/>
            <person name="Liu H."/>
            <person name="Zhao H."/>
            <person name="Xu D."/>
            <person name="Zhang Y."/>
        </authorList>
    </citation>
    <scope>NUCLEOTIDE SEQUENCE [LARGE SCALE GENOMIC DNA]</scope>
    <source>
        <strain evidence="2">cv. Yunnan</strain>
        <tissue evidence="1">Leaves</tissue>
    </source>
</reference>
<evidence type="ECO:0000313" key="2">
    <source>
        <dbReference type="Proteomes" id="UP001056120"/>
    </source>
</evidence>
<reference evidence="2" key="1">
    <citation type="journal article" date="2022" name="Mol. Ecol. Resour.">
        <title>The genomes of chicory, endive, great burdock and yacon provide insights into Asteraceae palaeo-polyploidization history and plant inulin production.</title>
        <authorList>
            <person name="Fan W."/>
            <person name="Wang S."/>
            <person name="Wang H."/>
            <person name="Wang A."/>
            <person name="Jiang F."/>
            <person name="Liu H."/>
            <person name="Zhao H."/>
            <person name="Xu D."/>
            <person name="Zhang Y."/>
        </authorList>
    </citation>
    <scope>NUCLEOTIDE SEQUENCE [LARGE SCALE GENOMIC DNA]</scope>
    <source>
        <strain evidence="2">cv. Yunnan</strain>
    </source>
</reference>
<dbReference type="EMBL" id="CM042041">
    <property type="protein sequence ID" value="KAI3713137.1"/>
    <property type="molecule type" value="Genomic_DNA"/>
</dbReference>
<name>A0ACB9ASE0_9ASTR</name>